<keyword evidence="4" id="KW-1185">Reference proteome</keyword>
<sequence>MPAHKKPNLTLDPNSPLPIQTESNGKNLPVPTPTNRQMAASTPKVKSMEYGSHPETPSTARGGGHKGYFTEEEEGLKASPNNESRFVPSALHEGRNNIKKDVDFSELKDLVYIASGEFANVFSGTWSGRRIAVKILKEEYLNNPRALGDFYFEQKLMTIFDPTQFLVEMYGSGVCEGRPFIVMEELSNGCLDSNFNDFRTYKDKVGILLKIAKALKHMHEVCLPHYIVMHRDLKPKNIALNSDRVPKLLDFGLSRVIETRANMKSPDFPMQTIEEPSSSFRSSSGKEGSVTPTTAMSSASSTNDELDSGLDEEVFDMTGETGSLRYMAPEIARCEKYNHKADCYSWAILAWQVMTKTTPYQGMGVKTFTANMVKGKQRMPIPSNWPRGLGKLVKDCWDNDIRKRPSLKTVVANLEEIIEGMDTAVGSNGGCGCVVS</sequence>
<evidence type="ECO:0000259" key="2">
    <source>
        <dbReference type="PROSITE" id="PS50011"/>
    </source>
</evidence>
<dbReference type="SUPFAM" id="SSF56112">
    <property type="entry name" value="Protein kinase-like (PK-like)"/>
    <property type="match status" value="1"/>
</dbReference>
<dbReference type="OrthoDB" id="4062651at2759"/>
<dbReference type="Proteomes" id="UP001165122">
    <property type="component" value="Unassembled WGS sequence"/>
</dbReference>
<feature type="domain" description="Protein kinase" evidence="2">
    <location>
        <begin position="107"/>
        <end position="418"/>
    </location>
</feature>
<dbReference type="GO" id="GO:0004674">
    <property type="term" value="F:protein serine/threonine kinase activity"/>
    <property type="evidence" value="ECO:0007669"/>
    <property type="project" value="TreeGrafter"/>
</dbReference>
<dbReference type="InterPro" id="IPR001245">
    <property type="entry name" value="Ser-Thr/Tyr_kinase_cat_dom"/>
</dbReference>
<gene>
    <name evidence="3" type="ORF">TrLO_g14845</name>
</gene>
<evidence type="ECO:0000313" key="4">
    <source>
        <dbReference type="Proteomes" id="UP001165122"/>
    </source>
</evidence>
<name>A0A9W7FT28_9STRA</name>
<dbReference type="GO" id="GO:0005524">
    <property type="term" value="F:ATP binding"/>
    <property type="evidence" value="ECO:0007669"/>
    <property type="project" value="InterPro"/>
</dbReference>
<organism evidence="3 4">
    <name type="scientific">Triparma laevis f. longispina</name>
    <dbReference type="NCBI Taxonomy" id="1714387"/>
    <lineage>
        <taxon>Eukaryota</taxon>
        <taxon>Sar</taxon>
        <taxon>Stramenopiles</taxon>
        <taxon>Ochrophyta</taxon>
        <taxon>Bolidophyceae</taxon>
        <taxon>Parmales</taxon>
        <taxon>Triparmaceae</taxon>
        <taxon>Triparma</taxon>
    </lineage>
</organism>
<dbReference type="Gene3D" id="3.30.200.20">
    <property type="entry name" value="Phosphorylase Kinase, domain 1"/>
    <property type="match status" value="1"/>
</dbReference>
<dbReference type="AlphaFoldDB" id="A0A9W7FT28"/>
<dbReference type="Pfam" id="PF07714">
    <property type="entry name" value="PK_Tyr_Ser-Thr"/>
    <property type="match status" value="2"/>
</dbReference>
<accession>A0A9W7FT28</accession>
<comment type="caution">
    <text evidence="3">The sequence shown here is derived from an EMBL/GenBank/DDBJ whole genome shotgun (WGS) entry which is preliminary data.</text>
</comment>
<evidence type="ECO:0000256" key="1">
    <source>
        <dbReference type="SAM" id="MobiDB-lite"/>
    </source>
</evidence>
<feature type="compositionally biased region" description="Low complexity" evidence="1">
    <location>
        <begin position="277"/>
        <end position="302"/>
    </location>
</feature>
<dbReference type="InterPro" id="IPR051681">
    <property type="entry name" value="Ser/Thr_Kinases-Pseudokinases"/>
</dbReference>
<proteinExistence type="predicted"/>
<feature type="compositionally biased region" description="Polar residues" evidence="1">
    <location>
        <begin position="11"/>
        <end position="26"/>
    </location>
</feature>
<dbReference type="PANTHER" id="PTHR44329">
    <property type="entry name" value="SERINE/THREONINE-PROTEIN KINASE TNNI3K-RELATED"/>
    <property type="match status" value="1"/>
</dbReference>
<dbReference type="InterPro" id="IPR011009">
    <property type="entry name" value="Kinase-like_dom_sf"/>
</dbReference>
<dbReference type="InterPro" id="IPR000719">
    <property type="entry name" value="Prot_kinase_dom"/>
</dbReference>
<reference evidence="4" key="1">
    <citation type="journal article" date="2023" name="Commun. Biol.">
        <title>Genome analysis of Parmales, the sister group of diatoms, reveals the evolutionary specialization of diatoms from phago-mixotrophs to photoautotrophs.</title>
        <authorList>
            <person name="Ban H."/>
            <person name="Sato S."/>
            <person name="Yoshikawa S."/>
            <person name="Yamada K."/>
            <person name="Nakamura Y."/>
            <person name="Ichinomiya M."/>
            <person name="Sato N."/>
            <person name="Blanc-Mathieu R."/>
            <person name="Endo H."/>
            <person name="Kuwata A."/>
            <person name="Ogata H."/>
        </authorList>
    </citation>
    <scope>NUCLEOTIDE SEQUENCE [LARGE SCALE GENOMIC DNA]</scope>
    <source>
        <strain evidence="4">NIES 3700</strain>
    </source>
</reference>
<dbReference type="SMART" id="SM00220">
    <property type="entry name" value="S_TKc"/>
    <property type="match status" value="1"/>
</dbReference>
<feature type="region of interest" description="Disordered" evidence="1">
    <location>
        <begin position="1"/>
        <end position="67"/>
    </location>
</feature>
<protein>
    <recommendedName>
        <fullName evidence="2">Protein kinase domain-containing protein</fullName>
    </recommendedName>
</protein>
<dbReference type="Gene3D" id="1.10.510.10">
    <property type="entry name" value="Transferase(Phosphotransferase) domain 1"/>
    <property type="match status" value="1"/>
</dbReference>
<dbReference type="EMBL" id="BRXW01000304">
    <property type="protein sequence ID" value="GMI17743.1"/>
    <property type="molecule type" value="Genomic_DNA"/>
</dbReference>
<feature type="region of interest" description="Disordered" evidence="1">
    <location>
        <begin position="266"/>
        <end position="308"/>
    </location>
</feature>
<dbReference type="PROSITE" id="PS50011">
    <property type="entry name" value="PROTEIN_KINASE_DOM"/>
    <property type="match status" value="1"/>
</dbReference>
<evidence type="ECO:0000313" key="3">
    <source>
        <dbReference type="EMBL" id="GMI17743.1"/>
    </source>
</evidence>